<dbReference type="SUPFAM" id="SSF54506">
    <property type="entry name" value="Diaminopimelate epimerase-like"/>
    <property type="match status" value="1"/>
</dbReference>
<dbReference type="PANTHER" id="PTHR13774:SF32">
    <property type="entry name" value="ANTISENSE-ENHANCING SEQUENCE 1"/>
    <property type="match status" value="1"/>
</dbReference>
<name>A0A967EVB8_9PROT</name>
<dbReference type="Pfam" id="PF02567">
    <property type="entry name" value="PhzC-PhzF"/>
    <property type="match status" value="1"/>
</dbReference>
<dbReference type="RefSeq" id="WP_167223022.1">
    <property type="nucleotide sequence ID" value="NZ_JAAQPH010000004.1"/>
</dbReference>
<evidence type="ECO:0000313" key="4">
    <source>
        <dbReference type="Proteomes" id="UP000761264"/>
    </source>
</evidence>
<dbReference type="Gene3D" id="3.10.310.10">
    <property type="entry name" value="Diaminopimelate Epimerase, Chain A, domain 1"/>
    <property type="match status" value="2"/>
</dbReference>
<dbReference type="NCBIfam" id="TIGR00654">
    <property type="entry name" value="PhzF_family"/>
    <property type="match status" value="1"/>
</dbReference>
<dbReference type="PIRSF" id="PIRSF016184">
    <property type="entry name" value="PhzC_PhzF"/>
    <property type="match status" value="1"/>
</dbReference>
<organism evidence="3 4">
    <name type="scientific">Pelagibius litoralis</name>
    <dbReference type="NCBI Taxonomy" id="374515"/>
    <lineage>
        <taxon>Bacteria</taxon>
        <taxon>Pseudomonadati</taxon>
        <taxon>Pseudomonadota</taxon>
        <taxon>Alphaproteobacteria</taxon>
        <taxon>Rhodospirillales</taxon>
        <taxon>Rhodovibrionaceae</taxon>
        <taxon>Pelagibius</taxon>
    </lineage>
</organism>
<feature type="active site" evidence="2">
    <location>
        <position position="54"/>
    </location>
</feature>
<evidence type="ECO:0000256" key="1">
    <source>
        <dbReference type="ARBA" id="ARBA00008270"/>
    </source>
</evidence>
<dbReference type="EMBL" id="JAAQPH010000004">
    <property type="protein sequence ID" value="NIA68451.1"/>
    <property type="molecule type" value="Genomic_DNA"/>
</dbReference>
<comment type="similarity">
    <text evidence="1">Belongs to the PhzF family.</text>
</comment>
<gene>
    <name evidence="3" type="ORF">HBA54_07580</name>
</gene>
<dbReference type="AlphaFoldDB" id="A0A967EVB8"/>
<reference evidence="3" key="1">
    <citation type="submission" date="2020-03" db="EMBL/GenBank/DDBJ databases">
        <title>Genome of Pelagibius litoralis DSM 21314T.</title>
        <authorList>
            <person name="Wang G."/>
        </authorList>
    </citation>
    <scope>NUCLEOTIDE SEQUENCE</scope>
    <source>
        <strain evidence="3">DSM 21314</strain>
    </source>
</reference>
<dbReference type="Proteomes" id="UP000761264">
    <property type="component" value="Unassembled WGS sequence"/>
</dbReference>
<comment type="caution">
    <text evidence="3">The sequence shown here is derived from an EMBL/GenBank/DDBJ whole genome shotgun (WGS) entry which is preliminary data.</text>
</comment>
<dbReference type="GO" id="GO:0005737">
    <property type="term" value="C:cytoplasm"/>
    <property type="evidence" value="ECO:0007669"/>
    <property type="project" value="TreeGrafter"/>
</dbReference>
<accession>A0A967EVB8</accession>
<sequence length="289" mass="30794">MSDPTVPLSGLAWVHADVFCAAPLSGNGLCVFRPQTALSDEIMLRLTQEMRQFESIFLIEENGATRARIFTVEEELDFAGHPLLGAAAVLHHAAGGDELRRWRLQLNRRAVDLTTRRRTARFFEAEMDQGAAAWGKVAEGAARAAVLEGLGLRESHLAPGLPLAMVSTGLDYLIVPVTAAGLAAAAIRVDDFEARLAPLGAKFAYLLDTENREGRTWDNFGAVEDVATGSAAGPAGAYLHRHCGAPPALTLQQGRFTGRPSQLFVSIDAQSGSVTVGGGVAVLAEGRFY</sequence>
<evidence type="ECO:0000256" key="2">
    <source>
        <dbReference type="PIRSR" id="PIRSR016184-1"/>
    </source>
</evidence>
<dbReference type="InterPro" id="IPR003719">
    <property type="entry name" value="Phenazine_PhzF-like"/>
</dbReference>
<keyword evidence="4" id="KW-1185">Reference proteome</keyword>
<dbReference type="PANTHER" id="PTHR13774">
    <property type="entry name" value="PHENAZINE BIOSYNTHESIS PROTEIN"/>
    <property type="match status" value="1"/>
</dbReference>
<protein>
    <submittedName>
        <fullName evidence="3">PhzF family phenazine biosynthesis protein</fullName>
    </submittedName>
</protein>
<evidence type="ECO:0000313" key="3">
    <source>
        <dbReference type="EMBL" id="NIA68451.1"/>
    </source>
</evidence>
<proteinExistence type="inferred from homology"/>
<dbReference type="GO" id="GO:0016853">
    <property type="term" value="F:isomerase activity"/>
    <property type="evidence" value="ECO:0007669"/>
    <property type="project" value="TreeGrafter"/>
</dbReference>